<sequence length="341" mass="39862">MKIYEIYIKLFIFAFFSFANGDVEINTSSWDENPVAGGVEPIIFDKIMSAKTKYTTTVENLNKPLQVNIYNIFYRKWKEMVGPKDKVRCTEIIFSWVPLGTKLGGLVTMLLVDKRQEKSSRIKGQVSFKPDRPTVAIFYQNYFVPINEIKYLDFEIMVNGINFQHGSFGEVSLYWKTYVGKANIYKERDPIVFYIDVEELPEAEVNDSQALFKRFAQKAKNRREKELNYFKEIQNFIDINRKPINFASADLAELSDTLNRKKEMATKYIKNLELNQPKNDKLNDLKNDIILLQDRESMLEENLNEKVLNNAANSKEMELYNALKNKPVPEVNFNKKVEIIF</sequence>
<evidence type="ECO:0000313" key="2">
    <source>
        <dbReference type="EMBL" id="QID58980.1"/>
    </source>
</evidence>
<reference evidence="2" key="1">
    <citation type="journal article" date="2020" name="Front. Microbiol.">
        <title>Virome of Camellia japonica: Discovery of and Molecular Characterization of New Viruses of Different Taxa in Camellias.</title>
        <authorList>
            <person name="Zhang S."/>
            <person name="Yang L."/>
            <person name="Ma L."/>
            <person name="Tian X."/>
            <person name="Li R."/>
            <person name="Zhou C."/>
            <person name="Cao M."/>
        </authorList>
    </citation>
    <scope>NUCLEOTIDE SEQUENCE</scope>
    <source>
        <strain evidence="2">JX1</strain>
    </source>
</reference>
<organism evidence="2">
    <name type="scientific">Camellia chlorotic ringspot virus</name>
    <dbReference type="NCBI Taxonomy" id="2802541"/>
    <lineage>
        <taxon>Viruses</taxon>
        <taxon>Riboviria</taxon>
        <taxon>Orthornavirae</taxon>
        <taxon>Negarnaviricota</taxon>
        <taxon>Polyploviricotina</taxon>
        <taxon>Bunyaviricetes</taxon>
        <taxon>Elliovirales</taxon>
        <taxon>Fimoviridae</taxon>
    </lineage>
</organism>
<proteinExistence type="predicted"/>
<accession>A0A6G6C213</accession>
<evidence type="ECO:0000256" key="1">
    <source>
        <dbReference type="SAM" id="Coils"/>
    </source>
</evidence>
<protein>
    <submittedName>
        <fullName evidence="2">Putative movement protein</fullName>
    </submittedName>
</protein>
<feature type="coiled-coil region" evidence="1">
    <location>
        <begin position="244"/>
        <end position="302"/>
    </location>
</feature>
<keyword evidence="1" id="KW-0175">Coiled coil</keyword>
<name>A0A6G6C213_9VIRU</name>
<dbReference type="EMBL" id="MT040102">
    <property type="protein sequence ID" value="QID58980.1"/>
    <property type="molecule type" value="Genomic_RNA"/>
</dbReference>